<dbReference type="AlphaFoldDB" id="A0A6A6MFE5"/>
<feature type="compositionally biased region" description="Basic and acidic residues" evidence="1">
    <location>
        <begin position="38"/>
        <end position="51"/>
    </location>
</feature>
<keyword evidence="3" id="KW-1185">Reference proteome</keyword>
<sequence>MPLSIDVKVTCSNSSHPLVVPLSVVPLPAPTAALDNPPQKKKDSDEMRCESEDGFGELEAAHPKMKRSQPDGRG</sequence>
<comment type="caution">
    <text evidence="2">The sequence shown here is derived from an EMBL/GenBank/DDBJ whole genome shotgun (WGS) entry which is preliminary data.</text>
</comment>
<gene>
    <name evidence="2" type="ORF">GH714_016500</name>
</gene>
<accession>A0A6A6MFE5</accession>
<name>A0A6A6MFE5_HEVBR</name>
<proteinExistence type="predicted"/>
<protein>
    <submittedName>
        <fullName evidence="2">Uncharacterized protein</fullName>
    </submittedName>
</protein>
<evidence type="ECO:0000256" key="1">
    <source>
        <dbReference type="SAM" id="MobiDB-lite"/>
    </source>
</evidence>
<reference evidence="2 3" key="1">
    <citation type="journal article" date="2020" name="Mol. Plant">
        <title>The Chromosome-Based Rubber Tree Genome Provides New Insights into Spurge Genome Evolution and Rubber Biosynthesis.</title>
        <authorList>
            <person name="Liu J."/>
            <person name="Shi C."/>
            <person name="Shi C.C."/>
            <person name="Li W."/>
            <person name="Zhang Q.J."/>
            <person name="Zhang Y."/>
            <person name="Li K."/>
            <person name="Lu H.F."/>
            <person name="Shi C."/>
            <person name="Zhu S.T."/>
            <person name="Xiao Z.Y."/>
            <person name="Nan H."/>
            <person name="Yue Y."/>
            <person name="Zhu X.G."/>
            <person name="Wu Y."/>
            <person name="Hong X.N."/>
            <person name="Fan G.Y."/>
            <person name="Tong Y."/>
            <person name="Zhang D."/>
            <person name="Mao C.L."/>
            <person name="Liu Y.L."/>
            <person name="Hao S.J."/>
            <person name="Liu W.Q."/>
            <person name="Lv M.Q."/>
            <person name="Zhang H.B."/>
            <person name="Liu Y."/>
            <person name="Hu-Tang G.R."/>
            <person name="Wang J.P."/>
            <person name="Wang J.H."/>
            <person name="Sun Y.H."/>
            <person name="Ni S.B."/>
            <person name="Chen W.B."/>
            <person name="Zhang X.C."/>
            <person name="Jiao Y.N."/>
            <person name="Eichler E.E."/>
            <person name="Li G.H."/>
            <person name="Liu X."/>
            <person name="Gao L.Z."/>
        </authorList>
    </citation>
    <scope>NUCLEOTIDE SEQUENCE [LARGE SCALE GENOMIC DNA]</scope>
    <source>
        <strain evidence="3">cv. GT1</strain>
        <tissue evidence="2">Leaf</tissue>
    </source>
</reference>
<organism evidence="2 3">
    <name type="scientific">Hevea brasiliensis</name>
    <name type="common">Para rubber tree</name>
    <name type="synonym">Siphonia brasiliensis</name>
    <dbReference type="NCBI Taxonomy" id="3981"/>
    <lineage>
        <taxon>Eukaryota</taxon>
        <taxon>Viridiplantae</taxon>
        <taxon>Streptophyta</taxon>
        <taxon>Embryophyta</taxon>
        <taxon>Tracheophyta</taxon>
        <taxon>Spermatophyta</taxon>
        <taxon>Magnoliopsida</taxon>
        <taxon>eudicotyledons</taxon>
        <taxon>Gunneridae</taxon>
        <taxon>Pentapetalae</taxon>
        <taxon>rosids</taxon>
        <taxon>fabids</taxon>
        <taxon>Malpighiales</taxon>
        <taxon>Euphorbiaceae</taxon>
        <taxon>Crotonoideae</taxon>
        <taxon>Micrandreae</taxon>
        <taxon>Hevea</taxon>
    </lineage>
</organism>
<evidence type="ECO:0000313" key="3">
    <source>
        <dbReference type="Proteomes" id="UP000467840"/>
    </source>
</evidence>
<evidence type="ECO:0000313" key="2">
    <source>
        <dbReference type="EMBL" id="KAF2310709.1"/>
    </source>
</evidence>
<dbReference type="EMBL" id="JAAGAX010000006">
    <property type="protein sequence ID" value="KAF2310709.1"/>
    <property type="molecule type" value="Genomic_DNA"/>
</dbReference>
<dbReference type="Proteomes" id="UP000467840">
    <property type="component" value="Chromosome 14"/>
</dbReference>
<feature type="region of interest" description="Disordered" evidence="1">
    <location>
        <begin position="29"/>
        <end position="74"/>
    </location>
</feature>